<feature type="domain" description="Glycosyltransferase 2-like" evidence="3">
    <location>
        <begin position="12"/>
        <end position="147"/>
    </location>
</feature>
<dbReference type="GO" id="GO:0009100">
    <property type="term" value="P:glycoprotein metabolic process"/>
    <property type="evidence" value="ECO:0007669"/>
    <property type="project" value="UniProtKB-ARBA"/>
</dbReference>
<dbReference type="PANTHER" id="PTHR22916:SF51">
    <property type="entry name" value="GLYCOSYLTRANSFERASE EPSH-RELATED"/>
    <property type="match status" value="1"/>
</dbReference>
<dbReference type="PANTHER" id="PTHR22916">
    <property type="entry name" value="GLYCOSYLTRANSFERASE"/>
    <property type="match status" value="1"/>
</dbReference>
<proteinExistence type="predicted"/>
<feature type="domain" description="LicD/FKTN/FKRP nucleotidyltransferase" evidence="4">
    <location>
        <begin position="578"/>
        <end position="791"/>
    </location>
</feature>
<evidence type="ECO:0000259" key="4">
    <source>
        <dbReference type="Pfam" id="PF04991"/>
    </source>
</evidence>
<comment type="caution">
    <text evidence="5">The sequence shown here is derived from an EMBL/GenBank/DDBJ whole genome shotgun (WGS) entry which is preliminary data.</text>
</comment>
<dbReference type="CDD" id="cd00761">
    <property type="entry name" value="Glyco_tranf_GTA_type"/>
    <property type="match status" value="1"/>
</dbReference>
<keyword evidence="1" id="KW-0328">Glycosyltransferase</keyword>
<dbReference type="Pfam" id="PF00535">
    <property type="entry name" value="Glycos_transf_2"/>
    <property type="match status" value="1"/>
</dbReference>
<sequence>MHPEHSDTPAVSVIVAAYNVESYIQQCLVSLKEQTLQSIEIIVVDDGSTDSTPDLIAELAGGDGHPISCIRRENGGLSAARNTGMAAASGRYVGFVDADDWVVPEMFEKLYARALETSSEVVVCAAIKRSGNKKRGRVRLRIPVEEFGVSVSENPEILWGSHSYAWNKIYARPLLERESFEFPPGKLFEDSSAVYGLIARANRVEAVDEGLYQYRVGRPDAITRRADPRIYDIFDSCESFRVSLSSIESVAESDVMERLARTHLLARLPVMRTSKSPLRSARFTRDVFAYLDEHYPGWGSRYDRGRQSRRRYWARRSSGIAVAVSFARPVQRVIRSGYRRLTSPIRRRSDSMRADLRTAAALRRVDRALRAASIPYTLDLSSLEQANEHQRLSGRLEIAVLPGEYELGDVSIALRQQRFRLIRSYVHDDRCFAQRWRVRRRFLGATLVEVRYLATEPDGSTKTRFFFRDSGGNDGVAANEGAVAELHSVAPRPVVDRRVALAGPVRAVEPSDPFAATRTAPDFARPRDFEQLATTLPDVVIADEPGCFYDGMPPIDPSLADRARVEQMSILRRLLEFCESEGLQPMLGDGSLLGAVRHGGYIPWDDDIDLWMTRPDFERLVTSQMPDGLAVLHHTTNRRFHLPFAKVVHLDSVFEWSFPADLDPAGANVDIFPLDSSASPEYLQERLRARAVRFLRQVLRAKYRFPEANRRLSRILIGRLLPGYCWHRILNAVVTARLPRRPTNVTSWFSAYPPRRASYPVAWMLPPTTLQFESVEVAAPRDPRRVLTRTYNDYEGLPPAAKRTTANHFLKIRGDRR</sequence>
<gene>
    <name evidence="5" type="ORF">BDK89_2914</name>
</gene>
<dbReference type="Gene3D" id="3.90.550.10">
    <property type="entry name" value="Spore Coat Polysaccharide Biosynthesis Protein SpsA, Chain A"/>
    <property type="match status" value="1"/>
</dbReference>
<protein>
    <submittedName>
        <fullName evidence="5">Phosphorylcholine metabolism protein LicD</fullName>
    </submittedName>
</protein>
<dbReference type="InterPro" id="IPR001173">
    <property type="entry name" value="Glyco_trans_2-like"/>
</dbReference>
<dbReference type="RefSeq" id="WP_133869603.1">
    <property type="nucleotide sequence ID" value="NZ_SOAU01000001.1"/>
</dbReference>
<name>A0A4R7I3Q8_9ACTN</name>
<dbReference type="Proteomes" id="UP000294558">
    <property type="component" value="Unassembled WGS sequence"/>
</dbReference>
<accession>A0A4R7I3Q8</accession>
<dbReference type="EMBL" id="SOAU01000001">
    <property type="protein sequence ID" value="TDT17306.1"/>
    <property type="molecule type" value="Genomic_DNA"/>
</dbReference>
<keyword evidence="6" id="KW-1185">Reference proteome</keyword>
<evidence type="ECO:0000259" key="3">
    <source>
        <dbReference type="Pfam" id="PF00535"/>
    </source>
</evidence>
<organism evidence="5 6">
    <name type="scientific">Ilumatobacter fluminis</name>
    <dbReference type="NCBI Taxonomy" id="467091"/>
    <lineage>
        <taxon>Bacteria</taxon>
        <taxon>Bacillati</taxon>
        <taxon>Actinomycetota</taxon>
        <taxon>Acidimicrobiia</taxon>
        <taxon>Acidimicrobiales</taxon>
        <taxon>Ilumatobacteraceae</taxon>
        <taxon>Ilumatobacter</taxon>
    </lineage>
</organism>
<reference evidence="5 6" key="1">
    <citation type="submission" date="2019-03" db="EMBL/GenBank/DDBJ databases">
        <title>Sequencing the genomes of 1000 actinobacteria strains.</title>
        <authorList>
            <person name="Klenk H.-P."/>
        </authorList>
    </citation>
    <scope>NUCLEOTIDE SEQUENCE [LARGE SCALE GENOMIC DNA]</scope>
    <source>
        <strain evidence="5 6">DSM 18936</strain>
    </source>
</reference>
<dbReference type="OrthoDB" id="3171021at2"/>
<dbReference type="SUPFAM" id="SSF53448">
    <property type="entry name" value="Nucleotide-diphospho-sugar transferases"/>
    <property type="match status" value="1"/>
</dbReference>
<keyword evidence="2" id="KW-0808">Transferase</keyword>
<dbReference type="InterPro" id="IPR007074">
    <property type="entry name" value="LicD/FKTN/FKRP_NTP_transf"/>
</dbReference>
<evidence type="ECO:0000256" key="2">
    <source>
        <dbReference type="ARBA" id="ARBA00022679"/>
    </source>
</evidence>
<evidence type="ECO:0000313" key="6">
    <source>
        <dbReference type="Proteomes" id="UP000294558"/>
    </source>
</evidence>
<dbReference type="InterPro" id="IPR029044">
    <property type="entry name" value="Nucleotide-diphossugar_trans"/>
</dbReference>
<evidence type="ECO:0000313" key="5">
    <source>
        <dbReference type="EMBL" id="TDT17306.1"/>
    </source>
</evidence>
<dbReference type="AlphaFoldDB" id="A0A4R7I3Q8"/>
<dbReference type="Pfam" id="PF04991">
    <property type="entry name" value="LicD"/>
    <property type="match status" value="1"/>
</dbReference>
<evidence type="ECO:0000256" key="1">
    <source>
        <dbReference type="ARBA" id="ARBA00022676"/>
    </source>
</evidence>
<dbReference type="GO" id="GO:0016757">
    <property type="term" value="F:glycosyltransferase activity"/>
    <property type="evidence" value="ECO:0007669"/>
    <property type="project" value="UniProtKB-KW"/>
</dbReference>